<dbReference type="CDD" id="cd07526">
    <property type="entry name" value="HAD_BPGM_like"/>
    <property type="match status" value="1"/>
</dbReference>
<dbReference type="SUPFAM" id="SSF56784">
    <property type="entry name" value="HAD-like"/>
    <property type="match status" value="1"/>
</dbReference>
<dbReference type="EMBL" id="JBAKAZ010000047">
    <property type="protein sequence ID" value="MEL0630256.1"/>
    <property type="molecule type" value="Genomic_DNA"/>
</dbReference>
<dbReference type="Proteomes" id="UP001369082">
    <property type="component" value="Unassembled WGS sequence"/>
</dbReference>
<dbReference type="InterPro" id="IPR041492">
    <property type="entry name" value="HAD_2"/>
</dbReference>
<dbReference type="PRINTS" id="PR00413">
    <property type="entry name" value="HADHALOGNASE"/>
</dbReference>
<evidence type="ECO:0000256" key="4">
    <source>
        <dbReference type="ARBA" id="ARBA00022842"/>
    </source>
</evidence>
<sequence length="207" mass="23282">MDLMIFDCDGTLVDSEFLCNLAMERQLATQGIEHKAEDLIRQFRGVNLNLIIESIEIERKVQMPSDFEIEYRKKVSELFDQQLKANQGVVELLESLTIPYCVASSGPKHKIKQALKVTGLDKYFGDNIFSSYDINSWKPDPGVFLFAAEAMKVKAERCCVIEDSIVGLKAANAANMTSVYYAPEVTDKQTLASIQVQHMSELIGKFD</sequence>
<organism evidence="5 6">
    <name type="scientific">Psychromonas aquatilis</name>
    <dbReference type="NCBI Taxonomy" id="2005072"/>
    <lineage>
        <taxon>Bacteria</taxon>
        <taxon>Pseudomonadati</taxon>
        <taxon>Pseudomonadota</taxon>
        <taxon>Gammaproteobacteria</taxon>
        <taxon>Alteromonadales</taxon>
        <taxon>Psychromonadaceae</taxon>
        <taxon>Psychromonas</taxon>
    </lineage>
</organism>
<keyword evidence="5" id="KW-0378">Hydrolase</keyword>
<dbReference type="InterPro" id="IPR051600">
    <property type="entry name" value="Beta-PGM-like"/>
</dbReference>
<evidence type="ECO:0000313" key="5">
    <source>
        <dbReference type="EMBL" id="MEL0630256.1"/>
    </source>
</evidence>
<dbReference type="Pfam" id="PF13419">
    <property type="entry name" value="HAD_2"/>
    <property type="match status" value="1"/>
</dbReference>
<dbReference type="PANTHER" id="PTHR46193">
    <property type="entry name" value="6-PHOSPHOGLUCONATE PHOSPHATASE"/>
    <property type="match status" value="1"/>
</dbReference>
<evidence type="ECO:0000256" key="1">
    <source>
        <dbReference type="ARBA" id="ARBA00001946"/>
    </source>
</evidence>
<proteinExistence type="inferred from homology"/>
<dbReference type="SFLD" id="SFLDS00003">
    <property type="entry name" value="Haloacid_Dehalogenase"/>
    <property type="match status" value="1"/>
</dbReference>
<keyword evidence="6" id="KW-1185">Reference proteome</keyword>
<gene>
    <name evidence="5" type="ORF">V6256_11625</name>
</gene>
<dbReference type="InterPro" id="IPR006439">
    <property type="entry name" value="HAD-SF_hydro_IA"/>
</dbReference>
<dbReference type="RefSeq" id="WP_341598382.1">
    <property type="nucleotide sequence ID" value="NZ_JBAKAZ010000047.1"/>
</dbReference>
<comment type="caution">
    <text evidence="5">The sequence shown here is derived from an EMBL/GenBank/DDBJ whole genome shotgun (WGS) entry which is preliminary data.</text>
</comment>
<evidence type="ECO:0000313" key="6">
    <source>
        <dbReference type="Proteomes" id="UP001369082"/>
    </source>
</evidence>
<comment type="similarity">
    <text evidence="2">Belongs to the HAD-like hydrolase superfamily. CbbY/CbbZ/Gph/YieH family.</text>
</comment>
<dbReference type="SFLD" id="SFLDG01129">
    <property type="entry name" value="C1.5:_HAD__Beta-PGM__Phosphata"/>
    <property type="match status" value="1"/>
</dbReference>
<dbReference type="PANTHER" id="PTHR46193:SF10">
    <property type="entry name" value="6-PHOSPHOGLUCONATE PHOSPHATASE"/>
    <property type="match status" value="1"/>
</dbReference>
<evidence type="ECO:0000256" key="3">
    <source>
        <dbReference type="ARBA" id="ARBA00022723"/>
    </source>
</evidence>
<protein>
    <submittedName>
        <fullName evidence="5">HAD-IA family hydrolase</fullName>
    </submittedName>
</protein>
<evidence type="ECO:0000256" key="2">
    <source>
        <dbReference type="ARBA" id="ARBA00006171"/>
    </source>
</evidence>
<comment type="cofactor">
    <cofactor evidence="1">
        <name>Mg(2+)</name>
        <dbReference type="ChEBI" id="CHEBI:18420"/>
    </cofactor>
</comment>
<dbReference type="Gene3D" id="3.40.50.1000">
    <property type="entry name" value="HAD superfamily/HAD-like"/>
    <property type="match status" value="1"/>
</dbReference>
<dbReference type="NCBIfam" id="TIGR01509">
    <property type="entry name" value="HAD-SF-IA-v3"/>
    <property type="match status" value="1"/>
</dbReference>
<name>A0ABU9GSM9_9GAMM</name>
<reference evidence="5 6" key="1">
    <citation type="submission" date="2024-02" db="EMBL/GenBank/DDBJ databases">
        <title>Bacteria isolated from the canopy kelp, Nereocystis luetkeana.</title>
        <authorList>
            <person name="Pfister C.A."/>
            <person name="Younker I.T."/>
            <person name="Light S.H."/>
        </authorList>
    </citation>
    <scope>NUCLEOTIDE SEQUENCE [LARGE SCALE GENOMIC DNA]</scope>
    <source>
        <strain evidence="5 6">TI.1.05</strain>
    </source>
</reference>
<keyword evidence="4" id="KW-0460">Magnesium</keyword>
<dbReference type="InterPro" id="IPR023214">
    <property type="entry name" value="HAD_sf"/>
</dbReference>
<dbReference type="InterPro" id="IPR036412">
    <property type="entry name" value="HAD-like_sf"/>
</dbReference>
<keyword evidence="3" id="KW-0479">Metal-binding</keyword>
<dbReference type="InterPro" id="IPR023198">
    <property type="entry name" value="PGP-like_dom2"/>
</dbReference>
<dbReference type="GO" id="GO:0016787">
    <property type="term" value="F:hydrolase activity"/>
    <property type="evidence" value="ECO:0007669"/>
    <property type="project" value="UniProtKB-KW"/>
</dbReference>
<dbReference type="Gene3D" id="1.10.150.240">
    <property type="entry name" value="Putative phosphatase, domain 2"/>
    <property type="match status" value="1"/>
</dbReference>
<accession>A0ABU9GSM9</accession>